<proteinExistence type="predicted"/>
<reference evidence="1" key="1">
    <citation type="submission" date="2023-06" db="EMBL/GenBank/DDBJ databases">
        <title>Genome-scale phylogeny and comparative genomics of the fungal order Sordariales.</title>
        <authorList>
            <consortium name="Lawrence Berkeley National Laboratory"/>
            <person name="Hensen N."/>
            <person name="Bonometti L."/>
            <person name="Westerberg I."/>
            <person name="Brannstrom I.O."/>
            <person name="Guillou S."/>
            <person name="Cros-Aarteil S."/>
            <person name="Calhoun S."/>
            <person name="Haridas S."/>
            <person name="Kuo A."/>
            <person name="Mondo S."/>
            <person name="Pangilinan J."/>
            <person name="Riley R."/>
            <person name="LaButti K."/>
            <person name="Andreopoulos B."/>
            <person name="Lipzen A."/>
            <person name="Chen C."/>
            <person name="Yanf M."/>
            <person name="Daum C."/>
            <person name="Ng V."/>
            <person name="Clum A."/>
            <person name="Steindorff A."/>
            <person name="Ohm R."/>
            <person name="Martin F."/>
            <person name="Silar P."/>
            <person name="Natvig D."/>
            <person name="Lalanne C."/>
            <person name="Gautier V."/>
            <person name="Ament-velasquez S.L."/>
            <person name="Kruys A."/>
            <person name="Hutchinson M.I."/>
            <person name="Powell A.J."/>
            <person name="Barry K."/>
            <person name="Miller A.N."/>
            <person name="Grigoriev I.V."/>
            <person name="Debuchy R."/>
            <person name="Gladieux P."/>
            <person name="Thoren M.H."/>
            <person name="Johannesson H."/>
        </authorList>
    </citation>
    <scope>NUCLEOTIDE SEQUENCE</scope>
    <source>
        <strain evidence="1">SMH3391-2</strain>
    </source>
</reference>
<comment type="caution">
    <text evidence="1">The sequence shown here is derived from an EMBL/GenBank/DDBJ whole genome shotgun (WGS) entry which is preliminary data.</text>
</comment>
<evidence type="ECO:0000313" key="1">
    <source>
        <dbReference type="EMBL" id="KAK0636456.1"/>
    </source>
</evidence>
<evidence type="ECO:0000313" key="2">
    <source>
        <dbReference type="Proteomes" id="UP001174934"/>
    </source>
</evidence>
<keyword evidence="2" id="KW-1185">Reference proteome</keyword>
<organism evidence="1 2">
    <name type="scientific">Bombardia bombarda</name>
    <dbReference type="NCBI Taxonomy" id="252184"/>
    <lineage>
        <taxon>Eukaryota</taxon>
        <taxon>Fungi</taxon>
        <taxon>Dikarya</taxon>
        <taxon>Ascomycota</taxon>
        <taxon>Pezizomycotina</taxon>
        <taxon>Sordariomycetes</taxon>
        <taxon>Sordariomycetidae</taxon>
        <taxon>Sordariales</taxon>
        <taxon>Lasiosphaeriaceae</taxon>
        <taxon>Bombardia</taxon>
    </lineage>
</organism>
<protein>
    <submittedName>
        <fullName evidence="1">Uncharacterized protein</fullName>
    </submittedName>
</protein>
<dbReference type="Proteomes" id="UP001174934">
    <property type="component" value="Unassembled WGS sequence"/>
</dbReference>
<accession>A0AA40CF40</accession>
<dbReference type="AlphaFoldDB" id="A0AA40CF40"/>
<sequence>MHQQHDRHSLQSMSHAPNMLAMTSLASGRARGKIEPRCRRRPLTARLNYEKKPQDVHPVSLGQYESDKLYVHYEISSNIKHSLLRFPLTCRGLIAAAQTTIPQQSTAKCDDDFTSPETLTFSQVLSLFSGEDHDQDIISYQRIYLPFEDPRAVSLDERYLRELVAAIRHNSILFREQYPDRTLSMEVYITGTLWKEEYEFDVYQNSKRDHISVWSIMYEETEDPEEGGEIAQKFSLWHETWWWRNKTKNPAFLETGKGRQFDYDFVTTITTLTGVKDGVFVLKA</sequence>
<dbReference type="EMBL" id="JAULSR010000001">
    <property type="protein sequence ID" value="KAK0636456.1"/>
    <property type="molecule type" value="Genomic_DNA"/>
</dbReference>
<name>A0AA40CF40_9PEZI</name>
<gene>
    <name evidence="1" type="ORF">B0T17DRAFT_519182</name>
</gene>